<dbReference type="InterPro" id="IPR029510">
    <property type="entry name" value="Ald_DH_CS_GLU"/>
</dbReference>
<evidence type="ECO:0000256" key="3">
    <source>
        <dbReference type="PROSITE-ProRule" id="PRU10007"/>
    </source>
</evidence>
<feature type="active site" evidence="3">
    <location>
        <position position="251"/>
    </location>
</feature>
<accession>A0A4R7PDM2</accession>
<dbReference type="InterPro" id="IPR016162">
    <property type="entry name" value="Ald_DH_N"/>
</dbReference>
<reference evidence="6 7" key="1">
    <citation type="submission" date="2019-03" db="EMBL/GenBank/DDBJ databases">
        <title>Genomic Encyclopedia of Type Strains, Phase IV (KMG-IV): sequencing the most valuable type-strain genomes for metagenomic binning, comparative biology and taxonomic classification.</title>
        <authorList>
            <person name="Goeker M."/>
        </authorList>
    </citation>
    <scope>NUCLEOTIDE SEQUENCE [LARGE SCALE GENOMIC DNA]</scope>
    <source>
        <strain evidence="6 7">DSM 26377</strain>
    </source>
</reference>
<keyword evidence="2 4" id="KW-0560">Oxidoreductase</keyword>
<comment type="similarity">
    <text evidence="1 4">Belongs to the aldehyde dehydrogenase family.</text>
</comment>
<dbReference type="EMBL" id="SOBT01000008">
    <property type="protein sequence ID" value="TDU31709.1"/>
    <property type="molecule type" value="Genomic_DNA"/>
</dbReference>
<dbReference type="PROSITE" id="PS00687">
    <property type="entry name" value="ALDEHYDE_DEHYDR_GLU"/>
    <property type="match status" value="1"/>
</dbReference>
<keyword evidence="7" id="KW-1185">Reference proteome</keyword>
<comment type="caution">
    <text evidence="6">The sequence shown here is derived from an EMBL/GenBank/DDBJ whole genome shotgun (WGS) entry which is preliminary data.</text>
</comment>
<dbReference type="SUPFAM" id="SSF53720">
    <property type="entry name" value="ALDH-like"/>
    <property type="match status" value="1"/>
</dbReference>
<dbReference type="InterPro" id="IPR016161">
    <property type="entry name" value="Ald_DH/histidinol_DH"/>
</dbReference>
<evidence type="ECO:0000259" key="5">
    <source>
        <dbReference type="Pfam" id="PF00171"/>
    </source>
</evidence>
<dbReference type="InterPro" id="IPR044086">
    <property type="entry name" value="LUC3-like"/>
</dbReference>
<dbReference type="Pfam" id="PF00171">
    <property type="entry name" value="Aldedh"/>
    <property type="match status" value="1"/>
</dbReference>
<dbReference type="AlphaFoldDB" id="A0A4R7PDM2"/>
<dbReference type="FunFam" id="3.40.309.10:FF:000009">
    <property type="entry name" value="Aldehyde dehydrogenase A"/>
    <property type="match status" value="1"/>
</dbReference>
<dbReference type="Proteomes" id="UP000295341">
    <property type="component" value="Unassembled WGS sequence"/>
</dbReference>
<dbReference type="InterPro" id="IPR015590">
    <property type="entry name" value="Aldehyde_DH_dom"/>
</dbReference>
<sequence length="480" mass="51067">MAEKTFSILDLMKTYPLLIDGELVVTATTDAVFDPATEQVVGHASRADAALIDRAVSAALRAFPAWSADTALRQRTLRAAAVVLREHASEISRLITLEQGRPLKNTAAEPLNAAATLEQFADYAPEAAAPFEEGGKQIRIIRKPFGVVAAITPWNVPVGILFTKITPALRAGNTVVAKPSEHTPLSTLRIAELLRDVFPPGVLNIVAGAGEVGAAIARDPRVGKITFTGSVATGRRIFETAARDIKRLTLELGGNDAAIVLDDVDPETVAEKLFWVAFRNSGQVCFAVKRLFVQRGVFDAIVDALARRAERTRVGNGLEADTELGPLTSRTQYERVAELVDDARAHGARIHSGGAPLEGPGWFYPPTIVSGIGPGSRLVDEEQFGPALPVIPFDDVEEAIALANATPFGLGASIWTGNVERALPLIEQLDAGMVWINRHAEGSKQAPKGGHKSSGLGVEGGGAWGYEHYVQVQVVSVAAP</sequence>
<proteinExistence type="inferred from homology"/>
<dbReference type="PANTHER" id="PTHR11699">
    <property type="entry name" value="ALDEHYDE DEHYDROGENASE-RELATED"/>
    <property type="match status" value="1"/>
</dbReference>
<dbReference type="CDD" id="cd07106">
    <property type="entry name" value="ALDH_AldA-AAD23400"/>
    <property type="match status" value="1"/>
</dbReference>
<evidence type="ECO:0000313" key="6">
    <source>
        <dbReference type="EMBL" id="TDU31709.1"/>
    </source>
</evidence>
<gene>
    <name evidence="6" type="ORF">DFR24_1088</name>
</gene>
<feature type="domain" description="Aldehyde dehydrogenase" evidence="5">
    <location>
        <begin position="31"/>
        <end position="475"/>
    </location>
</feature>
<evidence type="ECO:0000256" key="4">
    <source>
        <dbReference type="RuleBase" id="RU003345"/>
    </source>
</evidence>
<dbReference type="Gene3D" id="3.40.605.10">
    <property type="entry name" value="Aldehyde Dehydrogenase, Chain A, domain 1"/>
    <property type="match status" value="1"/>
</dbReference>
<protein>
    <submittedName>
        <fullName evidence="6">Acyl-CoA reductase-like NAD-dependent aldehyde dehydrogenase</fullName>
    </submittedName>
</protein>
<name>A0A4R7PDM2_9GAMM</name>
<evidence type="ECO:0000256" key="2">
    <source>
        <dbReference type="ARBA" id="ARBA00023002"/>
    </source>
</evidence>
<evidence type="ECO:0000313" key="7">
    <source>
        <dbReference type="Proteomes" id="UP000295341"/>
    </source>
</evidence>
<dbReference type="GO" id="GO:0016620">
    <property type="term" value="F:oxidoreductase activity, acting on the aldehyde or oxo group of donors, NAD or NADP as acceptor"/>
    <property type="evidence" value="ECO:0007669"/>
    <property type="project" value="InterPro"/>
</dbReference>
<evidence type="ECO:0000256" key="1">
    <source>
        <dbReference type="ARBA" id="ARBA00009986"/>
    </source>
</evidence>
<dbReference type="InterPro" id="IPR016163">
    <property type="entry name" value="Ald_DH_C"/>
</dbReference>
<dbReference type="FunFam" id="3.40.605.10:FF:000007">
    <property type="entry name" value="NAD/NADP-dependent betaine aldehyde dehydrogenase"/>
    <property type="match status" value="1"/>
</dbReference>
<dbReference type="Gene3D" id="3.40.309.10">
    <property type="entry name" value="Aldehyde Dehydrogenase, Chain A, domain 2"/>
    <property type="match status" value="1"/>
</dbReference>
<organism evidence="6 7">
    <name type="scientific">Panacagrimonas perspica</name>
    <dbReference type="NCBI Taxonomy" id="381431"/>
    <lineage>
        <taxon>Bacteria</taxon>
        <taxon>Pseudomonadati</taxon>
        <taxon>Pseudomonadota</taxon>
        <taxon>Gammaproteobacteria</taxon>
        <taxon>Nevskiales</taxon>
        <taxon>Nevskiaceae</taxon>
        <taxon>Panacagrimonas</taxon>
    </lineage>
</organism>